<protein>
    <submittedName>
        <fullName evidence="2">M56 family peptidase</fullName>
    </submittedName>
</protein>
<proteinExistence type="predicted"/>
<name>A0A7K3S5Z2_9ACTN</name>
<keyword evidence="1" id="KW-0812">Transmembrane</keyword>
<dbReference type="Proteomes" id="UP000469670">
    <property type="component" value="Unassembled WGS sequence"/>
</dbReference>
<evidence type="ECO:0000256" key="1">
    <source>
        <dbReference type="SAM" id="Phobius"/>
    </source>
</evidence>
<comment type="caution">
    <text evidence="2">The sequence shown here is derived from an EMBL/GenBank/DDBJ whole genome shotgun (WGS) entry which is preliminary data.</text>
</comment>
<gene>
    <name evidence="2" type="ORF">G3I50_31625</name>
</gene>
<keyword evidence="1" id="KW-1133">Transmembrane helix</keyword>
<keyword evidence="1" id="KW-0472">Membrane</keyword>
<dbReference type="AlphaFoldDB" id="A0A7K3S5Z2"/>
<feature type="non-terminal residue" evidence="2">
    <location>
        <position position="75"/>
    </location>
</feature>
<feature type="transmembrane region" description="Helical" evidence="1">
    <location>
        <begin position="6"/>
        <end position="25"/>
    </location>
</feature>
<evidence type="ECO:0000313" key="3">
    <source>
        <dbReference type="Proteomes" id="UP000469670"/>
    </source>
</evidence>
<feature type="non-terminal residue" evidence="2">
    <location>
        <position position="1"/>
    </location>
</feature>
<reference evidence="2 3" key="1">
    <citation type="submission" date="2020-01" db="EMBL/GenBank/DDBJ databases">
        <title>Insect and environment-associated Actinomycetes.</title>
        <authorList>
            <person name="Currrie C."/>
            <person name="Chevrette M."/>
            <person name="Carlson C."/>
            <person name="Stubbendieck R."/>
            <person name="Wendt-Pienkowski E."/>
        </authorList>
    </citation>
    <scope>NUCLEOTIDE SEQUENCE [LARGE SCALE GENOMIC DNA]</scope>
    <source>
        <strain evidence="2 3">SID7590</strain>
    </source>
</reference>
<organism evidence="2 3">
    <name type="scientific">Streptomyces parvus</name>
    <dbReference type="NCBI Taxonomy" id="66428"/>
    <lineage>
        <taxon>Bacteria</taxon>
        <taxon>Bacillati</taxon>
        <taxon>Actinomycetota</taxon>
        <taxon>Actinomycetes</taxon>
        <taxon>Kitasatosporales</taxon>
        <taxon>Streptomycetaceae</taxon>
        <taxon>Streptomyces</taxon>
    </lineage>
</organism>
<accession>A0A7K3S5Z2</accession>
<dbReference type="EMBL" id="JAAGMP010001404">
    <property type="protein sequence ID" value="NEC22759.1"/>
    <property type="molecule type" value="Genomic_DNA"/>
</dbReference>
<evidence type="ECO:0000313" key="2">
    <source>
        <dbReference type="EMBL" id="NEC22759.1"/>
    </source>
</evidence>
<sequence length="75" mass="7711">LPALGGAVALVVVVGHLAAFVLHAGRAYAARARHRDVLDKVGRASACSRATVLEHAEPAAYCLPGRDPRIVVSSG</sequence>